<feature type="compositionally biased region" description="Acidic residues" evidence="1">
    <location>
        <begin position="82"/>
        <end position="93"/>
    </location>
</feature>
<organism evidence="2 3">
    <name type="scientific">Athelia psychrophila</name>
    <dbReference type="NCBI Taxonomy" id="1759441"/>
    <lineage>
        <taxon>Eukaryota</taxon>
        <taxon>Fungi</taxon>
        <taxon>Dikarya</taxon>
        <taxon>Basidiomycota</taxon>
        <taxon>Agaricomycotina</taxon>
        <taxon>Agaricomycetes</taxon>
        <taxon>Agaricomycetidae</taxon>
        <taxon>Atheliales</taxon>
        <taxon>Atheliaceae</taxon>
        <taxon>Athelia</taxon>
    </lineage>
</organism>
<name>A0A166M2B0_9AGAM</name>
<protein>
    <submittedName>
        <fullName evidence="2">Uncharacterized protein</fullName>
    </submittedName>
</protein>
<feature type="region of interest" description="Disordered" evidence="1">
    <location>
        <begin position="61"/>
        <end position="124"/>
    </location>
</feature>
<feature type="region of interest" description="Disordered" evidence="1">
    <location>
        <begin position="1"/>
        <end position="46"/>
    </location>
</feature>
<dbReference type="Proteomes" id="UP000076532">
    <property type="component" value="Unassembled WGS sequence"/>
</dbReference>
<proteinExistence type="predicted"/>
<gene>
    <name evidence="2" type="ORF">FIBSPDRAFT_450343</name>
</gene>
<evidence type="ECO:0000313" key="3">
    <source>
        <dbReference type="Proteomes" id="UP000076532"/>
    </source>
</evidence>
<keyword evidence="3" id="KW-1185">Reference proteome</keyword>
<evidence type="ECO:0000313" key="2">
    <source>
        <dbReference type="EMBL" id="KZP23562.1"/>
    </source>
</evidence>
<feature type="compositionally biased region" description="Polar residues" evidence="1">
    <location>
        <begin position="105"/>
        <end position="117"/>
    </location>
</feature>
<accession>A0A166M2B0</accession>
<sequence length="156" mass="17445">MFSKASPPSFLTSYKNPPRAPSNHNPTIADSSEHAHPPPPLVLPRAAHPRWRWPSCPCRPCSFPRGAGRPDRFVGRRRPEEAGDDDDEVDEGEPVTPDMHMHSNFGWSAPSSMPTQRTTHKIQSPRRVHRIFAHFQPPSMLGSRAVPGGRMAQHSH</sequence>
<feature type="compositionally biased region" description="Basic and acidic residues" evidence="1">
    <location>
        <begin position="68"/>
        <end position="81"/>
    </location>
</feature>
<feature type="region of interest" description="Disordered" evidence="1">
    <location>
        <begin position="136"/>
        <end position="156"/>
    </location>
</feature>
<reference evidence="2 3" key="1">
    <citation type="journal article" date="2016" name="Mol. Biol. Evol.">
        <title>Comparative Genomics of Early-Diverging Mushroom-Forming Fungi Provides Insights into the Origins of Lignocellulose Decay Capabilities.</title>
        <authorList>
            <person name="Nagy L.G."/>
            <person name="Riley R."/>
            <person name="Tritt A."/>
            <person name="Adam C."/>
            <person name="Daum C."/>
            <person name="Floudas D."/>
            <person name="Sun H."/>
            <person name="Yadav J.S."/>
            <person name="Pangilinan J."/>
            <person name="Larsson K.H."/>
            <person name="Matsuura K."/>
            <person name="Barry K."/>
            <person name="Labutti K."/>
            <person name="Kuo R."/>
            <person name="Ohm R.A."/>
            <person name="Bhattacharya S.S."/>
            <person name="Shirouzu T."/>
            <person name="Yoshinaga Y."/>
            <person name="Martin F.M."/>
            <person name="Grigoriev I.V."/>
            <person name="Hibbett D.S."/>
        </authorList>
    </citation>
    <scope>NUCLEOTIDE SEQUENCE [LARGE SCALE GENOMIC DNA]</scope>
    <source>
        <strain evidence="2 3">CBS 109695</strain>
    </source>
</reference>
<dbReference type="EMBL" id="KV417531">
    <property type="protein sequence ID" value="KZP23562.1"/>
    <property type="molecule type" value="Genomic_DNA"/>
</dbReference>
<dbReference type="AlphaFoldDB" id="A0A166M2B0"/>
<evidence type="ECO:0000256" key="1">
    <source>
        <dbReference type="SAM" id="MobiDB-lite"/>
    </source>
</evidence>